<feature type="region of interest" description="Disordered" evidence="1">
    <location>
        <begin position="125"/>
        <end position="163"/>
    </location>
</feature>
<protein>
    <submittedName>
        <fullName evidence="4">SHOCT domain-containing protein</fullName>
    </submittedName>
</protein>
<feature type="transmembrane region" description="Helical" evidence="2">
    <location>
        <begin position="57"/>
        <end position="79"/>
    </location>
</feature>
<dbReference type="RefSeq" id="WP_284062098.1">
    <property type="nucleotide sequence ID" value="NZ_CP126158.1"/>
</dbReference>
<dbReference type="AlphaFoldDB" id="A0ABD5T9E0"/>
<comment type="caution">
    <text evidence="4">The sequence shown here is derived from an EMBL/GenBank/DDBJ whole genome shotgun (WGS) entry which is preliminary data.</text>
</comment>
<evidence type="ECO:0000259" key="3">
    <source>
        <dbReference type="Pfam" id="PF09851"/>
    </source>
</evidence>
<evidence type="ECO:0000256" key="2">
    <source>
        <dbReference type="SAM" id="Phobius"/>
    </source>
</evidence>
<name>A0ABD5T9E0_9EURY</name>
<reference evidence="4 5" key="1">
    <citation type="journal article" date="2019" name="Int. J. Syst. Evol. Microbiol.">
        <title>The Global Catalogue of Microorganisms (GCM) 10K type strain sequencing project: providing services to taxonomists for standard genome sequencing and annotation.</title>
        <authorList>
            <consortium name="The Broad Institute Genomics Platform"/>
            <consortium name="The Broad Institute Genome Sequencing Center for Infectious Disease"/>
            <person name="Wu L."/>
            <person name="Ma J."/>
        </authorList>
    </citation>
    <scope>NUCLEOTIDE SEQUENCE [LARGE SCALE GENOMIC DNA]</scope>
    <source>
        <strain evidence="4 5">SYNS20</strain>
    </source>
</reference>
<dbReference type="EMBL" id="JBHSWX010000012">
    <property type="protein sequence ID" value="MFC6785236.1"/>
    <property type="molecule type" value="Genomic_DNA"/>
</dbReference>
<keyword evidence="2" id="KW-0812">Transmembrane</keyword>
<dbReference type="GeneID" id="81208257"/>
<keyword evidence="2" id="KW-0472">Membrane</keyword>
<dbReference type="Pfam" id="PF09851">
    <property type="entry name" value="SHOCT"/>
    <property type="match status" value="1"/>
</dbReference>
<evidence type="ECO:0000313" key="5">
    <source>
        <dbReference type="Proteomes" id="UP001596443"/>
    </source>
</evidence>
<feature type="transmembrane region" description="Helical" evidence="2">
    <location>
        <begin position="26"/>
        <end position="45"/>
    </location>
</feature>
<sequence length="163" mass="17190">MNPPPNADAPGLLARITPDSRRRRRVVAALAAVAAPLALYGSWAVASGVKSGMTYDLIILLFSVVALLAPAFAAMALLAPDAGRRTAPEARPGSSVEEADPVTVLQRRYAAGELSDEEFDRRLETVLETDEIGQSPAERQSAGGRQSAAETANRGVERDVTGH</sequence>
<dbReference type="InterPro" id="IPR018649">
    <property type="entry name" value="SHOCT"/>
</dbReference>
<keyword evidence="5" id="KW-1185">Reference proteome</keyword>
<proteinExistence type="predicted"/>
<gene>
    <name evidence="4" type="ORF">ACFQFD_04385</name>
</gene>
<dbReference type="Proteomes" id="UP001596443">
    <property type="component" value="Unassembled WGS sequence"/>
</dbReference>
<accession>A0ABD5T9E0</accession>
<evidence type="ECO:0000256" key="1">
    <source>
        <dbReference type="SAM" id="MobiDB-lite"/>
    </source>
</evidence>
<keyword evidence="2" id="KW-1133">Transmembrane helix</keyword>
<evidence type="ECO:0000313" key="4">
    <source>
        <dbReference type="EMBL" id="MFC6785236.1"/>
    </source>
</evidence>
<feature type="domain" description="SHOCT" evidence="3">
    <location>
        <begin position="100"/>
        <end position="126"/>
    </location>
</feature>
<organism evidence="4 5">
    <name type="scientific">Halobaculum halobium</name>
    <dbReference type="NCBI Taxonomy" id="3032281"/>
    <lineage>
        <taxon>Archaea</taxon>
        <taxon>Methanobacteriati</taxon>
        <taxon>Methanobacteriota</taxon>
        <taxon>Stenosarchaea group</taxon>
        <taxon>Halobacteria</taxon>
        <taxon>Halobacteriales</taxon>
        <taxon>Haloferacaceae</taxon>
        <taxon>Halobaculum</taxon>
    </lineage>
</organism>